<dbReference type="InterPro" id="IPR036888">
    <property type="entry name" value="DNA_integrity_DisA_N_sf"/>
</dbReference>
<keyword evidence="7 10" id="KW-0067">ATP-binding</keyword>
<evidence type="ECO:0000256" key="9">
    <source>
        <dbReference type="ARBA" id="ARBA00023136"/>
    </source>
</evidence>
<protein>
    <recommendedName>
        <fullName evidence="10">Diadenylate cyclase</fullName>
        <shortName evidence="10">DAC</shortName>
        <ecNumber evidence="10">2.7.7.85</ecNumber>
    </recommendedName>
    <alternativeName>
        <fullName evidence="10">Cyclic-di-AMP synthase</fullName>
        <shortName evidence="10">c-di-AMP synthase</shortName>
    </alternativeName>
</protein>
<evidence type="ECO:0000256" key="8">
    <source>
        <dbReference type="ARBA" id="ARBA00022989"/>
    </source>
</evidence>
<dbReference type="SUPFAM" id="SSF143597">
    <property type="entry name" value="YojJ-like"/>
    <property type="match status" value="1"/>
</dbReference>
<evidence type="ECO:0000256" key="7">
    <source>
        <dbReference type="ARBA" id="ARBA00022840"/>
    </source>
</evidence>
<comment type="catalytic activity">
    <reaction evidence="1 10">
        <text>2 ATP = 3',3'-c-di-AMP + 2 diphosphate</text>
        <dbReference type="Rhea" id="RHEA:35655"/>
        <dbReference type="ChEBI" id="CHEBI:30616"/>
        <dbReference type="ChEBI" id="CHEBI:33019"/>
        <dbReference type="ChEBI" id="CHEBI:71500"/>
        <dbReference type="EC" id="2.7.7.85"/>
    </reaction>
</comment>
<keyword evidence="6 10" id="KW-0547">Nucleotide-binding</keyword>
<dbReference type="PROSITE" id="PS51794">
    <property type="entry name" value="DAC"/>
    <property type="match status" value="1"/>
</dbReference>
<dbReference type="EMBL" id="FQTV01000006">
    <property type="protein sequence ID" value="SHF25586.1"/>
    <property type="molecule type" value="Genomic_DNA"/>
</dbReference>
<keyword evidence="13" id="KW-1185">Reference proteome</keyword>
<sequence>MPIEFGVKDFIDILLVAFLLYYTYKLMKASGSINVFIGILVFILIWLVVSQILEMRLLGSIFDKLVSVGVLALIVLFQDEIRHFLLTLGSHQRTSILARFLSGSKKEQMDKSDIVPIVLACLNMSKQRIGALIVVEKNVPLYDTIRTGEIIDANVNQRLIENIFFKNSPLHDGAMVISKKRIKAAGCILPVSHNLDIPKELGLRHRAAMGISQITDAHAVIVSEETGFISVAYHGQFYLRLSAEELESILTKED</sequence>
<dbReference type="GO" id="GO:0106408">
    <property type="term" value="F:diadenylate cyclase activity"/>
    <property type="evidence" value="ECO:0007669"/>
    <property type="project" value="UniProtKB-EC"/>
</dbReference>
<keyword evidence="5 10" id="KW-0548">Nucleotidyltransferase</keyword>
<dbReference type="GO" id="GO:0005524">
    <property type="term" value="F:ATP binding"/>
    <property type="evidence" value="ECO:0007669"/>
    <property type="project" value="UniProtKB-UniRule"/>
</dbReference>
<feature type="domain" description="DAC" evidence="11">
    <location>
        <begin position="78"/>
        <end position="243"/>
    </location>
</feature>
<evidence type="ECO:0000256" key="2">
    <source>
        <dbReference type="ARBA" id="ARBA00022475"/>
    </source>
</evidence>
<dbReference type="PIRSF" id="PIRSF004793">
    <property type="entry name" value="UCP004793"/>
    <property type="match status" value="1"/>
</dbReference>
<dbReference type="FunFam" id="3.40.1700.10:FF:000002">
    <property type="entry name" value="Diadenylate cyclase"/>
    <property type="match status" value="1"/>
</dbReference>
<comment type="function">
    <text evidence="10">Catalyzes the condensation of 2 ATP molecules into cyclic di-AMP (c-di-AMP), a second messenger used to regulate differing processes in different bacteria.</text>
</comment>
<dbReference type="GO" id="GO:0004016">
    <property type="term" value="F:adenylate cyclase activity"/>
    <property type="evidence" value="ECO:0007669"/>
    <property type="project" value="UniProtKB-UniRule"/>
</dbReference>
<dbReference type="EC" id="2.7.7.85" evidence="10"/>
<dbReference type="PANTHER" id="PTHR34185:SF1">
    <property type="entry name" value="DIADENYLATE CYCLASE"/>
    <property type="match status" value="1"/>
</dbReference>
<dbReference type="InterPro" id="IPR050338">
    <property type="entry name" value="DisA"/>
</dbReference>
<keyword evidence="8 10" id="KW-1133">Transmembrane helix</keyword>
<dbReference type="NCBIfam" id="TIGR00159">
    <property type="entry name" value="diadenylate cyclase CdaA"/>
    <property type="match status" value="1"/>
</dbReference>
<dbReference type="Pfam" id="PF02457">
    <property type="entry name" value="DAC"/>
    <property type="match status" value="1"/>
</dbReference>
<dbReference type="InterPro" id="IPR014046">
    <property type="entry name" value="C-di-AMP_synthase"/>
</dbReference>
<evidence type="ECO:0000256" key="4">
    <source>
        <dbReference type="ARBA" id="ARBA00022692"/>
    </source>
</evidence>
<dbReference type="AlphaFoldDB" id="A0A1M5A6D7"/>
<dbReference type="Proteomes" id="UP000184509">
    <property type="component" value="Unassembled WGS sequence"/>
</dbReference>
<evidence type="ECO:0000256" key="10">
    <source>
        <dbReference type="HAMAP-Rule" id="MF_01499"/>
    </source>
</evidence>
<accession>A0A1M5A6D7</accession>
<organism evidence="12 13">
    <name type="scientific">Bacteroides luti</name>
    <dbReference type="NCBI Taxonomy" id="1297750"/>
    <lineage>
        <taxon>Bacteria</taxon>
        <taxon>Pseudomonadati</taxon>
        <taxon>Bacteroidota</taxon>
        <taxon>Bacteroidia</taxon>
        <taxon>Bacteroidales</taxon>
        <taxon>Bacteroidaceae</taxon>
        <taxon>Bacteroides</taxon>
    </lineage>
</organism>
<evidence type="ECO:0000259" key="11">
    <source>
        <dbReference type="PROSITE" id="PS51794"/>
    </source>
</evidence>
<feature type="transmembrane region" description="Helical" evidence="10">
    <location>
        <begin position="31"/>
        <end position="49"/>
    </location>
</feature>
<dbReference type="Gene3D" id="3.40.1700.10">
    <property type="entry name" value="DNA integrity scanning protein, DisA, N-terminal domain"/>
    <property type="match status" value="1"/>
</dbReference>
<dbReference type="Pfam" id="PF19293">
    <property type="entry name" value="CdaA_N"/>
    <property type="match status" value="1"/>
</dbReference>
<keyword evidence="2 10" id="KW-1003">Cell membrane</keyword>
<keyword evidence="4 10" id="KW-0812">Transmembrane</keyword>
<evidence type="ECO:0000313" key="12">
    <source>
        <dbReference type="EMBL" id="SHF25586.1"/>
    </source>
</evidence>
<proteinExistence type="inferred from homology"/>
<dbReference type="InterPro" id="IPR003390">
    <property type="entry name" value="DNA_integrity_scan_DisA_N"/>
</dbReference>
<dbReference type="GO" id="GO:0006171">
    <property type="term" value="P:cAMP biosynthetic process"/>
    <property type="evidence" value="ECO:0007669"/>
    <property type="project" value="InterPro"/>
</dbReference>
<keyword evidence="3 10" id="KW-0808">Transferase</keyword>
<dbReference type="InterPro" id="IPR034701">
    <property type="entry name" value="CdaA"/>
</dbReference>
<name>A0A1M5A6D7_9BACE</name>
<dbReference type="RefSeq" id="WP_073400816.1">
    <property type="nucleotide sequence ID" value="NZ_FQTV01000006.1"/>
</dbReference>
<dbReference type="PANTHER" id="PTHR34185">
    <property type="entry name" value="DIADENYLATE CYCLASE"/>
    <property type="match status" value="1"/>
</dbReference>
<evidence type="ECO:0000256" key="5">
    <source>
        <dbReference type="ARBA" id="ARBA00022695"/>
    </source>
</evidence>
<dbReference type="OrthoDB" id="9807385at2"/>
<dbReference type="InterPro" id="IPR045585">
    <property type="entry name" value="CdaA_N"/>
</dbReference>
<gene>
    <name evidence="10" type="primary">dacA</name>
    <name evidence="12" type="ORF">SAMN05444405_106157</name>
</gene>
<evidence type="ECO:0000256" key="1">
    <source>
        <dbReference type="ARBA" id="ARBA00000877"/>
    </source>
</evidence>
<evidence type="ECO:0000256" key="6">
    <source>
        <dbReference type="ARBA" id="ARBA00022741"/>
    </source>
</evidence>
<keyword evidence="9 10" id="KW-0472">Membrane</keyword>
<dbReference type="HAMAP" id="MF_01499">
    <property type="entry name" value="DacA"/>
    <property type="match status" value="1"/>
</dbReference>
<feature type="transmembrane region" description="Helical" evidence="10">
    <location>
        <begin position="6"/>
        <end position="24"/>
    </location>
</feature>
<reference evidence="13" key="1">
    <citation type="submission" date="2016-11" db="EMBL/GenBank/DDBJ databases">
        <authorList>
            <person name="Varghese N."/>
            <person name="Submissions S."/>
        </authorList>
    </citation>
    <scope>NUCLEOTIDE SEQUENCE [LARGE SCALE GENOMIC DNA]</scope>
    <source>
        <strain evidence="13">DSM 26991</strain>
    </source>
</reference>
<comment type="similarity">
    <text evidence="10">Belongs to the adenylate cyclase family. DacA/CdaA subfamily.</text>
</comment>
<comment type="subunit">
    <text evidence="10">Probably a homodimer.</text>
</comment>
<comment type="caution">
    <text evidence="10">Lacks conserved residue(s) required for the propagation of feature annotation.</text>
</comment>
<evidence type="ECO:0000313" key="13">
    <source>
        <dbReference type="Proteomes" id="UP000184509"/>
    </source>
</evidence>
<evidence type="ECO:0000256" key="3">
    <source>
        <dbReference type="ARBA" id="ARBA00022679"/>
    </source>
</evidence>
<dbReference type="STRING" id="1297750.SAMN05444405_106157"/>